<dbReference type="InterPro" id="IPR036869">
    <property type="entry name" value="J_dom_sf"/>
</dbReference>
<dbReference type="InterPro" id="IPR002939">
    <property type="entry name" value="DnaJ_C"/>
</dbReference>
<accession>A0A6C0FA46</accession>
<reference evidence="6" key="1">
    <citation type="journal article" date="2020" name="Nature">
        <title>Giant virus diversity and host interactions through global metagenomics.</title>
        <authorList>
            <person name="Schulz F."/>
            <person name="Roux S."/>
            <person name="Paez-Espino D."/>
            <person name="Jungbluth S."/>
            <person name="Walsh D.A."/>
            <person name="Denef V.J."/>
            <person name="McMahon K.D."/>
            <person name="Konstantinidis K.T."/>
            <person name="Eloe-Fadrosh E.A."/>
            <person name="Kyrpides N.C."/>
            <person name="Woyke T."/>
        </authorList>
    </citation>
    <scope>NUCLEOTIDE SEQUENCE</scope>
    <source>
        <strain evidence="6">GVMAG-S-ERX556106-38</strain>
    </source>
</reference>
<dbReference type="Pfam" id="PF00226">
    <property type="entry name" value="DnaJ"/>
    <property type="match status" value="1"/>
</dbReference>
<organism evidence="6">
    <name type="scientific">viral metagenome</name>
    <dbReference type="NCBI Taxonomy" id="1070528"/>
    <lineage>
        <taxon>unclassified sequences</taxon>
        <taxon>metagenomes</taxon>
        <taxon>organismal metagenomes</taxon>
    </lineage>
</organism>
<dbReference type="SUPFAM" id="SSF46565">
    <property type="entry name" value="Chaperone J-domain"/>
    <property type="match status" value="1"/>
</dbReference>
<dbReference type="InterPro" id="IPR018253">
    <property type="entry name" value="DnaJ_domain_CS"/>
</dbReference>
<dbReference type="InterPro" id="IPR044713">
    <property type="entry name" value="DNJA1/2-like"/>
</dbReference>
<dbReference type="PROSITE" id="PS50076">
    <property type="entry name" value="DNAJ_2"/>
    <property type="match status" value="1"/>
</dbReference>
<evidence type="ECO:0000256" key="4">
    <source>
        <dbReference type="ARBA" id="ARBA00022833"/>
    </source>
</evidence>
<dbReference type="EMBL" id="MN738833">
    <property type="protein sequence ID" value="QHT38736.1"/>
    <property type="molecule type" value="Genomic_DNA"/>
</dbReference>
<evidence type="ECO:0000313" key="6">
    <source>
        <dbReference type="EMBL" id="QHT38736.1"/>
    </source>
</evidence>
<dbReference type="GO" id="GO:0030544">
    <property type="term" value="F:Hsp70 protein binding"/>
    <property type="evidence" value="ECO:0007669"/>
    <property type="project" value="InterPro"/>
</dbReference>
<evidence type="ECO:0000256" key="2">
    <source>
        <dbReference type="ARBA" id="ARBA00022737"/>
    </source>
</evidence>
<dbReference type="PRINTS" id="PR00625">
    <property type="entry name" value="JDOMAIN"/>
</dbReference>
<dbReference type="SUPFAM" id="SSF49493">
    <property type="entry name" value="HSP40/DnaJ peptide-binding domain"/>
    <property type="match status" value="2"/>
</dbReference>
<dbReference type="Pfam" id="PF01556">
    <property type="entry name" value="DnaJ_C"/>
    <property type="match status" value="1"/>
</dbReference>
<keyword evidence="2" id="KW-0677">Repeat</keyword>
<keyword evidence="3" id="KW-0863">Zinc-finger</keyword>
<dbReference type="CDD" id="cd06257">
    <property type="entry name" value="DnaJ"/>
    <property type="match status" value="1"/>
</dbReference>
<name>A0A6C0FA46_9ZZZZ</name>
<dbReference type="GO" id="GO:0006457">
    <property type="term" value="P:protein folding"/>
    <property type="evidence" value="ECO:0007669"/>
    <property type="project" value="InterPro"/>
</dbReference>
<dbReference type="SMART" id="SM00271">
    <property type="entry name" value="DnaJ"/>
    <property type="match status" value="1"/>
</dbReference>
<dbReference type="InterPro" id="IPR008971">
    <property type="entry name" value="HSP40/DnaJ_pept-bd"/>
</dbReference>
<dbReference type="GO" id="GO:0051082">
    <property type="term" value="F:unfolded protein binding"/>
    <property type="evidence" value="ECO:0007669"/>
    <property type="project" value="InterPro"/>
</dbReference>
<keyword evidence="1" id="KW-0479">Metal-binding</keyword>
<dbReference type="GO" id="GO:0008270">
    <property type="term" value="F:zinc ion binding"/>
    <property type="evidence" value="ECO:0007669"/>
    <property type="project" value="UniProtKB-KW"/>
</dbReference>
<protein>
    <recommendedName>
        <fullName evidence="5">J domain-containing protein</fullName>
    </recommendedName>
</protein>
<evidence type="ECO:0000256" key="3">
    <source>
        <dbReference type="ARBA" id="ARBA00022771"/>
    </source>
</evidence>
<dbReference type="CDD" id="cd10747">
    <property type="entry name" value="DnaJ_C"/>
    <property type="match status" value="1"/>
</dbReference>
<feature type="domain" description="J" evidence="5">
    <location>
        <begin position="5"/>
        <end position="70"/>
    </location>
</feature>
<proteinExistence type="predicted"/>
<dbReference type="Gene3D" id="1.10.287.110">
    <property type="entry name" value="DnaJ domain"/>
    <property type="match status" value="1"/>
</dbReference>
<dbReference type="PROSITE" id="PS00636">
    <property type="entry name" value="DNAJ_1"/>
    <property type="match status" value="1"/>
</dbReference>
<dbReference type="FunFam" id="2.60.260.20:FF:000003">
    <property type="entry name" value="DnaJ subfamily A member 2"/>
    <property type="match status" value="1"/>
</dbReference>
<evidence type="ECO:0000256" key="1">
    <source>
        <dbReference type="ARBA" id="ARBA00022723"/>
    </source>
</evidence>
<dbReference type="Gene3D" id="2.60.260.20">
    <property type="entry name" value="Urease metallochaperone UreE, N-terminal domain"/>
    <property type="match status" value="2"/>
</dbReference>
<dbReference type="InterPro" id="IPR001623">
    <property type="entry name" value="DnaJ_domain"/>
</dbReference>
<evidence type="ECO:0000259" key="5">
    <source>
        <dbReference type="PROSITE" id="PS50076"/>
    </source>
</evidence>
<keyword evidence="4" id="KW-0862">Zinc</keyword>
<sequence length="335" mass="37484">MAEPSFYDILGVDDKASHEEIKKAYRKLSLKHHPDRNNNSPESVKNFQTIGEAWETLGDSSKRKQYDMTRRFGGDFPIPGMFTSSTMNQNVFPGMDMDDVFAQMFGGFPGEMHFATMHPFPGAPMGPGFSGKGGPSVRIFRGGHPMEPEFDFSGKGSTKPTAITKKITVDMASVVTGDKIPLEYERWVLEEGVKRTETVKIYVDIPPGIDNNEIIIKENEGNILHDRCIGDVKIIVQIENESAFERNGLDLLWKKDITLKDALCGFSFELKHLNGKSYCIRNNSGTIISPGYTKVIPGMGIKRDNHCGKLIILFNISFPKSLDKDVIEKLQEILD</sequence>
<dbReference type="PANTHER" id="PTHR43888">
    <property type="entry name" value="DNAJ-LIKE-2, ISOFORM A-RELATED"/>
    <property type="match status" value="1"/>
</dbReference>
<dbReference type="AlphaFoldDB" id="A0A6C0FA46"/>